<evidence type="ECO:0000313" key="2">
    <source>
        <dbReference type="Proteomes" id="UP000807159"/>
    </source>
</evidence>
<keyword evidence="2" id="KW-1185">Reference proteome</keyword>
<organism evidence="1 2">
    <name type="scientific">Populus deltoides</name>
    <name type="common">Eastern poplar</name>
    <name type="synonym">Eastern cottonwood</name>
    <dbReference type="NCBI Taxonomy" id="3696"/>
    <lineage>
        <taxon>Eukaryota</taxon>
        <taxon>Viridiplantae</taxon>
        <taxon>Streptophyta</taxon>
        <taxon>Embryophyta</taxon>
        <taxon>Tracheophyta</taxon>
        <taxon>Spermatophyta</taxon>
        <taxon>Magnoliopsida</taxon>
        <taxon>eudicotyledons</taxon>
        <taxon>Gunneridae</taxon>
        <taxon>Pentapetalae</taxon>
        <taxon>rosids</taxon>
        <taxon>fabids</taxon>
        <taxon>Malpighiales</taxon>
        <taxon>Salicaceae</taxon>
        <taxon>Saliceae</taxon>
        <taxon>Populus</taxon>
    </lineage>
</organism>
<accession>A0A8T2WRW3</accession>
<name>A0A8T2WRW3_POPDE</name>
<proteinExistence type="predicted"/>
<sequence length="234" mass="25775">MARATVGKEKRKLTTVEQDLLPIEEIVDAGRKSTMGREECLLELVVCCCSQLVQGLARRVLLELLLSPVESWKIFHHCCCVAEDNIVVVGKGRLLLISTGSMKTPLLPLHGSDHTLLLLLRGGATGDEDDGDRDVMLLDEQTLPLFLLIFTCSCHSVFLVSGVGFVTLVSCFMSPGLWPSVGPGFFLSMSMCREELDRLVSRLVRKTIQIASFETKLLERYLFWQSGGEGAGVC</sequence>
<evidence type="ECO:0000313" key="1">
    <source>
        <dbReference type="EMBL" id="KAH8482457.1"/>
    </source>
</evidence>
<dbReference type="EMBL" id="JACEGQ020000018">
    <property type="protein sequence ID" value="KAH8482457.1"/>
    <property type="molecule type" value="Genomic_DNA"/>
</dbReference>
<protein>
    <submittedName>
        <fullName evidence="1">Uncharacterized protein</fullName>
    </submittedName>
</protein>
<reference evidence="1" key="1">
    <citation type="journal article" date="2021" name="J. Hered.">
        <title>Genome Assembly of Salicaceae Populus deltoides (Eastern Cottonwood) I-69 Based on Nanopore Sequencing and Hi-C Technologies.</title>
        <authorList>
            <person name="Bai S."/>
            <person name="Wu H."/>
            <person name="Zhang J."/>
            <person name="Pan Z."/>
            <person name="Zhao W."/>
            <person name="Li Z."/>
            <person name="Tong C."/>
        </authorList>
    </citation>
    <scope>NUCLEOTIDE SEQUENCE</scope>
    <source>
        <tissue evidence="1">Leaf</tissue>
    </source>
</reference>
<comment type="caution">
    <text evidence="1">The sequence shown here is derived from an EMBL/GenBank/DDBJ whole genome shotgun (WGS) entry which is preliminary data.</text>
</comment>
<gene>
    <name evidence="1" type="ORF">H0E87_029773</name>
</gene>
<dbReference type="Proteomes" id="UP000807159">
    <property type="component" value="Chromosome 18"/>
</dbReference>
<dbReference type="AlphaFoldDB" id="A0A8T2WRW3"/>